<feature type="compositionally biased region" description="Basic and acidic residues" evidence="1">
    <location>
        <begin position="401"/>
        <end position="415"/>
    </location>
</feature>
<evidence type="ECO:0000313" key="2">
    <source>
        <dbReference type="Proteomes" id="UP000887581"/>
    </source>
</evidence>
<accession>A0A915PNL6</accession>
<evidence type="ECO:0000256" key="1">
    <source>
        <dbReference type="SAM" id="MobiDB-lite"/>
    </source>
</evidence>
<dbReference type="Proteomes" id="UP000887581">
    <property type="component" value="Unplaced"/>
</dbReference>
<feature type="region of interest" description="Disordered" evidence="1">
    <location>
        <begin position="342"/>
        <end position="415"/>
    </location>
</feature>
<keyword evidence="2" id="KW-1185">Reference proteome</keyword>
<proteinExistence type="predicted"/>
<protein>
    <submittedName>
        <fullName evidence="3">Uncharacterized protein</fullName>
    </submittedName>
</protein>
<name>A0A915PNL6_9BILA</name>
<dbReference type="GO" id="GO:0005829">
    <property type="term" value="C:cytosol"/>
    <property type="evidence" value="ECO:0007669"/>
    <property type="project" value="TreeGrafter"/>
</dbReference>
<organism evidence="2 3">
    <name type="scientific">Setaria digitata</name>
    <dbReference type="NCBI Taxonomy" id="48799"/>
    <lineage>
        <taxon>Eukaryota</taxon>
        <taxon>Metazoa</taxon>
        <taxon>Ecdysozoa</taxon>
        <taxon>Nematoda</taxon>
        <taxon>Chromadorea</taxon>
        <taxon>Rhabditida</taxon>
        <taxon>Spirurina</taxon>
        <taxon>Spiruromorpha</taxon>
        <taxon>Filarioidea</taxon>
        <taxon>Setariidae</taxon>
        <taxon>Setaria</taxon>
    </lineage>
</organism>
<dbReference type="GO" id="GO:0005525">
    <property type="term" value="F:GTP binding"/>
    <property type="evidence" value="ECO:0007669"/>
    <property type="project" value="InterPro"/>
</dbReference>
<dbReference type="AlphaFoldDB" id="A0A915PNL6"/>
<evidence type="ECO:0000313" key="3">
    <source>
        <dbReference type="WBParaSite" id="sdigi.contig160.g5436.t1"/>
    </source>
</evidence>
<dbReference type="PANTHER" id="PTHR14932">
    <property type="entry name" value="RAS GTPASE-RELATED"/>
    <property type="match status" value="1"/>
</dbReference>
<dbReference type="InterPro" id="IPR040385">
    <property type="entry name" value="RABL6"/>
</dbReference>
<reference evidence="3" key="1">
    <citation type="submission" date="2022-11" db="UniProtKB">
        <authorList>
            <consortium name="WormBaseParasite"/>
        </authorList>
    </citation>
    <scope>IDENTIFICATION</scope>
</reference>
<feature type="compositionally biased region" description="Basic and acidic residues" evidence="1">
    <location>
        <begin position="345"/>
        <end position="373"/>
    </location>
</feature>
<dbReference type="GO" id="GO:0005634">
    <property type="term" value="C:nucleus"/>
    <property type="evidence" value="ECO:0007669"/>
    <property type="project" value="TreeGrafter"/>
</dbReference>
<sequence length="431" mass="48022">MIVTLIVGILHITAIIKQCPDGSQASEIRFAQCSMRNAFGLRFLYLFFNIPFLYLQRETLLGQLETNRRDIQLSFDELDMYEETQDASYDTFIESMATRRRLAAEKVAPVIISEGGTKDGLAFGEGQPIPFGGKMQCQSSNITMHSPSVASPSFIKNHSERPVNCSILSTTTASSSTLDDSEELVNRNATNNDVKLNLAEGSSDEEVNNMVTTYEEDVSSEEELRDGKIILLETEVAKPDSSRLRSLNRSKHEPQTPMAYKVPIGDSVQDIIGSSQEEIFPSRSQPEFLNDDLNAWLNDIEDVDNKTKVVYESDELGPNPLVASLPADSDNEDEIEHYSVTCGTRADHQLNTRNDGENVQKREIPDEIIDMKPKSKMKSSSKKGSSGKSSKVNRNKGKSGKSRDHTNTEICNDRIFLDRGFAVDPNSYDPL</sequence>
<dbReference type="PANTHER" id="PTHR14932:SF1">
    <property type="entry name" value="RAB-LIKE PROTEIN 6"/>
    <property type="match status" value="1"/>
</dbReference>
<dbReference type="WBParaSite" id="sdigi.contig160.g5436.t1">
    <property type="protein sequence ID" value="sdigi.contig160.g5436.t1"/>
    <property type="gene ID" value="sdigi.contig160.g5436"/>
</dbReference>
<feature type="compositionally biased region" description="Basic residues" evidence="1">
    <location>
        <begin position="391"/>
        <end position="400"/>
    </location>
</feature>